<evidence type="ECO:0000256" key="1">
    <source>
        <dbReference type="ARBA" id="ARBA00001936"/>
    </source>
</evidence>
<evidence type="ECO:0000259" key="21">
    <source>
        <dbReference type="SMART" id="SM01347"/>
    </source>
</evidence>
<dbReference type="GO" id="GO:0003691">
    <property type="term" value="F:double-stranded telomeric DNA binding"/>
    <property type="evidence" value="ECO:0007669"/>
    <property type="project" value="EnsemblFungi"/>
</dbReference>
<evidence type="ECO:0000256" key="17">
    <source>
        <dbReference type="PIRNR" id="PIRNR000882"/>
    </source>
</evidence>
<dbReference type="InterPro" id="IPR038487">
    <property type="entry name" value="Mre11_capping_dom"/>
</dbReference>
<keyword evidence="11 17" id="KW-0269">Exonuclease</keyword>
<dbReference type="GO" id="GO:0030145">
    <property type="term" value="F:manganese ion binding"/>
    <property type="evidence" value="ECO:0007669"/>
    <property type="project" value="UniProtKB-UniRule"/>
</dbReference>
<keyword evidence="15 17" id="KW-0469">Meiosis</keyword>
<dbReference type="PANTHER" id="PTHR10139">
    <property type="entry name" value="DOUBLE-STRAND BREAK REPAIR PROTEIN MRE11"/>
    <property type="match status" value="1"/>
</dbReference>
<dbReference type="GO" id="GO:0051880">
    <property type="term" value="F:G-quadruplex DNA binding"/>
    <property type="evidence" value="ECO:0007669"/>
    <property type="project" value="EnsemblFungi"/>
</dbReference>
<evidence type="ECO:0000256" key="19">
    <source>
        <dbReference type="RuleBase" id="RU003447"/>
    </source>
</evidence>
<dbReference type="GO" id="GO:0035861">
    <property type="term" value="C:site of double-strand break"/>
    <property type="evidence" value="ECO:0007669"/>
    <property type="project" value="EnsemblFungi"/>
</dbReference>
<dbReference type="GO" id="GO:0004017">
    <property type="term" value="F:AMP kinase activity"/>
    <property type="evidence" value="ECO:0007669"/>
    <property type="project" value="EnsemblFungi"/>
</dbReference>
<dbReference type="GO" id="GO:0060090">
    <property type="term" value="F:molecular adaptor activity"/>
    <property type="evidence" value="ECO:0007669"/>
    <property type="project" value="EnsemblFungi"/>
</dbReference>
<dbReference type="InterPro" id="IPR041796">
    <property type="entry name" value="Mre11_N"/>
</dbReference>
<feature type="region of interest" description="Disordered" evidence="20">
    <location>
        <begin position="517"/>
        <end position="687"/>
    </location>
</feature>
<evidence type="ECO:0000256" key="3">
    <source>
        <dbReference type="ARBA" id="ARBA00004286"/>
    </source>
</evidence>
<comment type="subunit">
    <text evidence="16">Component of the MRN complex composed of two heterodimers RAD50 and MRE11 associated with a single NBS1.</text>
</comment>
<dbReference type="GO" id="GO:0035753">
    <property type="term" value="P:maintenance of DNA trinucleotide repeats"/>
    <property type="evidence" value="ECO:0007669"/>
    <property type="project" value="EnsemblFungi"/>
</dbReference>
<feature type="compositionally biased region" description="Polar residues" evidence="20">
    <location>
        <begin position="646"/>
        <end position="664"/>
    </location>
</feature>
<evidence type="ECO:0000256" key="7">
    <source>
        <dbReference type="ARBA" id="ARBA00022723"/>
    </source>
</evidence>
<dbReference type="GO" id="GO:0062176">
    <property type="term" value="P:R-loop processing"/>
    <property type="evidence" value="ECO:0007669"/>
    <property type="project" value="EnsemblFungi"/>
</dbReference>
<dbReference type="GO" id="GO:0000014">
    <property type="term" value="F:single-stranded DNA endodeoxyribonuclease activity"/>
    <property type="evidence" value="ECO:0007669"/>
    <property type="project" value="TreeGrafter"/>
</dbReference>
<dbReference type="GO" id="GO:0031573">
    <property type="term" value="P:mitotic intra-S DNA damage checkpoint signaling"/>
    <property type="evidence" value="ECO:0007669"/>
    <property type="project" value="EnsemblFungi"/>
</dbReference>
<dbReference type="STRING" id="576137.A0A1L7WHF0"/>
<proteinExistence type="inferred from homology"/>
<dbReference type="NCBIfam" id="TIGR00583">
    <property type="entry name" value="mre11"/>
    <property type="match status" value="1"/>
</dbReference>
<protein>
    <recommendedName>
        <fullName evidence="17">Double-strand break repair protein</fullName>
    </recommendedName>
</protein>
<comment type="function">
    <text evidence="17">Core component of the MRN complex, which plays a central role in double-strand break (DSB) repair, DNA recombination, maintenance of telomere integrity and meiosis. The MRN complex is involved in the repair of DNA double-strand breaks (DSBs) via homologous recombination (HR), an error-free mechanism which primarily occurs during S and G2 phases. The complex (1) mediates the end resection of damaged DNA, which generates proper single-stranded DNA, a key initial steps in HR, and is (2) required for the recruitment of other repair factors and efficient activation of ATM and ATR upon DNA damage. Within the MRN complex, MRE11 possesses both single-strand endonuclease activity and double-strand-specific 3'-5' exonuclease activity. MRE11 first endonucleolytically cleaves the 5' strand at DNA DSB ends to prevent non-homologous end joining (NHEJ) and licence HR. It then generates a single-stranded DNA gap via 3' to 5' exonucleolytic degradation, which is required for single-strand invasion and recombination.</text>
</comment>
<reference evidence="22 23" key="1">
    <citation type="submission" date="2016-03" db="EMBL/GenBank/DDBJ databases">
        <authorList>
            <person name="Ploux O."/>
        </authorList>
    </citation>
    <scope>NUCLEOTIDE SEQUENCE [LARGE SCALE GENOMIC DNA]</scope>
    <source>
        <strain evidence="22 23">UAMH 11012</strain>
    </source>
</reference>
<comment type="similarity">
    <text evidence="4 17 19">Belongs to the MRE11/RAD32 family.</text>
</comment>
<dbReference type="GO" id="GO:1990918">
    <property type="term" value="P:double-strand break repair involved in meiotic recombination"/>
    <property type="evidence" value="ECO:0007669"/>
    <property type="project" value="EnsemblFungi"/>
</dbReference>
<keyword evidence="6 17" id="KW-0540">Nuclease</keyword>
<dbReference type="Gene3D" id="3.60.21.10">
    <property type="match status" value="1"/>
</dbReference>
<evidence type="ECO:0000256" key="9">
    <source>
        <dbReference type="ARBA" id="ARBA00022763"/>
    </source>
</evidence>
<dbReference type="GO" id="GO:0030870">
    <property type="term" value="C:Mre11 complex"/>
    <property type="evidence" value="ECO:0007669"/>
    <property type="project" value="UniProtKB-UniRule"/>
</dbReference>
<evidence type="ECO:0000256" key="2">
    <source>
        <dbReference type="ARBA" id="ARBA00004123"/>
    </source>
</evidence>
<dbReference type="PIRSF" id="PIRSF000882">
    <property type="entry name" value="DSB_repair_MRE11"/>
    <property type="match status" value="1"/>
</dbReference>
<keyword evidence="12 17" id="KW-0234">DNA repair</keyword>
<keyword evidence="23" id="KW-1185">Reference proteome</keyword>
<evidence type="ECO:0000256" key="4">
    <source>
        <dbReference type="ARBA" id="ARBA00009028"/>
    </source>
</evidence>
<feature type="active site" description="Proton donor" evidence="18">
    <location>
        <position position="123"/>
    </location>
</feature>
<evidence type="ECO:0000256" key="15">
    <source>
        <dbReference type="ARBA" id="ARBA00023254"/>
    </source>
</evidence>
<dbReference type="SUPFAM" id="SSF56300">
    <property type="entry name" value="Metallo-dependent phosphatases"/>
    <property type="match status" value="1"/>
</dbReference>
<dbReference type="GO" id="GO:0010791">
    <property type="term" value="P:DNA double-strand break processing involved in repair via synthesis-dependent strand annealing"/>
    <property type="evidence" value="ECO:0007669"/>
    <property type="project" value="EnsemblFungi"/>
</dbReference>
<dbReference type="GO" id="GO:0030437">
    <property type="term" value="P:ascospore formation"/>
    <property type="evidence" value="ECO:0007669"/>
    <property type="project" value="EnsemblFungi"/>
</dbReference>
<dbReference type="GO" id="GO:0006284">
    <property type="term" value="P:base-excision repair"/>
    <property type="evidence" value="ECO:0007669"/>
    <property type="project" value="EnsemblFungi"/>
</dbReference>
<evidence type="ECO:0000256" key="6">
    <source>
        <dbReference type="ARBA" id="ARBA00022722"/>
    </source>
</evidence>
<dbReference type="InterPro" id="IPR004843">
    <property type="entry name" value="Calcineurin-like_PHP"/>
</dbReference>
<dbReference type="GO" id="GO:0006303">
    <property type="term" value="P:double-strand break repair via nonhomologous end joining"/>
    <property type="evidence" value="ECO:0007669"/>
    <property type="project" value="EnsemblFungi"/>
</dbReference>
<dbReference type="Pfam" id="PF04152">
    <property type="entry name" value="Mre11_DNA_bind"/>
    <property type="match status" value="1"/>
</dbReference>
<keyword evidence="10 17" id="KW-0378">Hydrolase</keyword>
<dbReference type="PANTHER" id="PTHR10139:SF1">
    <property type="entry name" value="DOUBLE-STRAND BREAK REPAIR PROTEIN MRE11"/>
    <property type="match status" value="1"/>
</dbReference>
<gene>
    <name evidence="22" type="ORF">PAC_02034</name>
</gene>
<dbReference type="GO" id="GO:0097552">
    <property type="term" value="P:mitochondrial double-strand break repair via homologous recombination"/>
    <property type="evidence" value="ECO:0007669"/>
    <property type="project" value="EnsemblFungi"/>
</dbReference>
<dbReference type="GO" id="GO:0008296">
    <property type="term" value="F:3'-5'-DNA exonuclease activity"/>
    <property type="evidence" value="ECO:0007669"/>
    <property type="project" value="EnsemblFungi"/>
</dbReference>
<keyword evidence="8 17" id="KW-0255">Endonuclease</keyword>
<evidence type="ECO:0000256" key="14">
    <source>
        <dbReference type="ARBA" id="ARBA00023242"/>
    </source>
</evidence>
<feature type="compositionally biased region" description="Basic residues" evidence="20">
    <location>
        <begin position="578"/>
        <end position="590"/>
    </location>
</feature>
<dbReference type="GO" id="GO:0000723">
    <property type="term" value="P:telomere maintenance"/>
    <property type="evidence" value="ECO:0007669"/>
    <property type="project" value="EnsemblFungi"/>
</dbReference>
<dbReference type="GO" id="GO:0000727">
    <property type="term" value="P:double-strand break repair via break-induced replication"/>
    <property type="evidence" value="ECO:0007669"/>
    <property type="project" value="EnsemblFungi"/>
</dbReference>
<dbReference type="Gene3D" id="3.30.110.110">
    <property type="entry name" value="Mre11, capping domain"/>
    <property type="match status" value="1"/>
</dbReference>
<evidence type="ECO:0000256" key="12">
    <source>
        <dbReference type="ARBA" id="ARBA00023204"/>
    </source>
</evidence>
<evidence type="ECO:0000256" key="5">
    <source>
        <dbReference type="ARBA" id="ARBA00022454"/>
    </source>
</evidence>
<sequence>MPPPRAADTIRILIATDSHVGYAERDPVRKDDSWQSFDEVMQLAKTEDVDMVLLAGDLFHENAPSRKAMYQVMRSLRQNCLGDKPCELEFLSDATDVLGTHHVNYEDPDINISIPVFSIHGNHDDPSGDGHFCSLDLLQVSGLLNYFGKVPETDKIDIKPVLLQKGQTKLALYGMSNVRDERLFRTFSDKNVKFYTPGTQKKDWFNLMAVHQNHHAHTETSYLPENFLPDFMDLVVWGHEHECLIDPRLNPEMMFQVIQPGSSIATSLVPGEAVAKHVAIINITGKQFTTEKIRLKSVRPFITRELVLATDPRFTGLAKVKDNRIKLVDKLSIVVHELIDEAKAEWLAAQDPDDPPEEVPLPLVRIKVEHTAPNGGRFDLENPQRFSNRFQGEVANVTDVVSFYKKKVATKSMKAESNMPNEAILAALDSDNVKVGKLVHEYLSAQSLKIIPQAPFGDAITQYVEKDDKNIMDTFVEEELANQVKEMMVVQMDEDEEDLEPFMEEIRAKQEATFAAGLRKKSKKKGKLRPKPDDWNDALGAWEDQPGAFEETNGVVRDDDDDDDDDGTSMITASTKKPAAKKAPAKRAPSKPKAPPKEKAPAKSKAPARGRKKVAEPSDDEDDDVVMLDEAPPPKAQPKRAAATKGRQTQLTFTQSQAKSQPSRELSFDEISDDDDEFEAMPSKKRK</sequence>
<evidence type="ECO:0000256" key="8">
    <source>
        <dbReference type="ARBA" id="ARBA00022759"/>
    </source>
</evidence>
<keyword evidence="5" id="KW-0158">Chromosome</keyword>
<dbReference type="EMBL" id="FJOG01000002">
    <property type="protein sequence ID" value="CZR52157.1"/>
    <property type="molecule type" value="Genomic_DNA"/>
</dbReference>
<evidence type="ECO:0000256" key="13">
    <source>
        <dbReference type="ARBA" id="ARBA00023211"/>
    </source>
</evidence>
<dbReference type="CDD" id="cd00840">
    <property type="entry name" value="MPP_Mre11_N"/>
    <property type="match status" value="1"/>
</dbReference>
<dbReference type="InterPro" id="IPR029052">
    <property type="entry name" value="Metallo-depent_PP-like"/>
</dbReference>
<keyword evidence="9 17" id="KW-0227">DNA damage</keyword>
<evidence type="ECO:0000256" key="11">
    <source>
        <dbReference type="ARBA" id="ARBA00022839"/>
    </source>
</evidence>
<accession>A0A1L7WHF0</accession>
<dbReference type="GO" id="GO:0140445">
    <property type="term" value="C:chromosome, telomeric repeat region"/>
    <property type="evidence" value="ECO:0007669"/>
    <property type="project" value="EnsemblFungi"/>
</dbReference>
<dbReference type="FunFam" id="3.60.21.10:FF:000011">
    <property type="entry name" value="Double-strand break repair protein"/>
    <property type="match status" value="1"/>
</dbReference>
<evidence type="ECO:0000313" key="23">
    <source>
        <dbReference type="Proteomes" id="UP000184330"/>
    </source>
</evidence>
<dbReference type="Pfam" id="PF00149">
    <property type="entry name" value="Metallophos"/>
    <property type="match status" value="1"/>
</dbReference>
<keyword evidence="13 17" id="KW-0464">Manganese</keyword>
<feature type="domain" description="Mre11 DNA-binding" evidence="21">
    <location>
        <begin position="288"/>
        <end position="463"/>
    </location>
</feature>
<dbReference type="GO" id="GO:0043047">
    <property type="term" value="F:single-stranded telomeric DNA binding"/>
    <property type="evidence" value="ECO:0007669"/>
    <property type="project" value="EnsemblFungi"/>
</dbReference>
<evidence type="ECO:0000256" key="10">
    <source>
        <dbReference type="ARBA" id="ARBA00022801"/>
    </source>
</evidence>
<evidence type="ECO:0000256" key="18">
    <source>
        <dbReference type="PIRSR" id="PIRSR000882-1"/>
    </source>
</evidence>
<keyword evidence="14 17" id="KW-0539">Nucleus</keyword>
<dbReference type="InterPro" id="IPR003701">
    <property type="entry name" value="Mre11"/>
</dbReference>
<dbReference type="GO" id="GO:0006357">
    <property type="term" value="P:regulation of transcription by RNA polymerase II"/>
    <property type="evidence" value="ECO:0007669"/>
    <property type="project" value="EnsemblFungi"/>
</dbReference>
<evidence type="ECO:0000313" key="22">
    <source>
        <dbReference type="EMBL" id="CZR52157.1"/>
    </source>
</evidence>
<dbReference type="Proteomes" id="UP000184330">
    <property type="component" value="Unassembled WGS sequence"/>
</dbReference>
<dbReference type="GO" id="GO:0007095">
    <property type="term" value="P:mitotic G2 DNA damage checkpoint signaling"/>
    <property type="evidence" value="ECO:0007669"/>
    <property type="project" value="TreeGrafter"/>
</dbReference>
<feature type="compositionally biased region" description="Acidic residues" evidence="20">
    <location>
        <begin position="617"/>
        <end position="627"/>
    </location>
</feature>
<feature type="compositionally biased region" description="Acidic residues" evidence="20">
    <location>
        <begin position="668"/>
        <end position="679"/>
    </location>
</feature>
<comment type="cofactor">
    <cofactor evidence="1 17">
        <name>Mn(2+)</name>
        <dbReference type="ChEBI" id="CHEBI:29035"/>
    </cofactor>
</comment>
<dbReference type="AlphaFoldDB" id="A0A1L7WHF0"/>
<dbReference type="SMART" id="SM01347">
    <property type="entry name" value="Mre11_DNA_bind"/>
    <property type="match status" value="1"/>
</dbReference>
<feature type="compositionally biased region" description="Acidic residues" evidence="20">
    <location>
        <begin position="558"/>
        <end position="567"/>
    </location>
</feature>
<evidence type="ECO:0000256" key="20">
    <source>
        <dbReference type="SAM" id="MobiDB-lite"/>
    </source>
</evidence>
<name>A0A1L7WHF0_9HELO</name>
<feature type="compositionally biased region" description="Basic residues" evidence="20">
    <location>
        <begin position="518"/>
        <end position="529"/>
    </location>
</feature>
<dbReference type="InterPro" id="IPR007281">
    <property type="entry name" value="Mre11_DNA-bd"/>
</dbReference>
<dbReference type="GO" id="GO:0010780">
    <property type="term" value="P:meiotic DNA double-strand break formation involved in reciprocal meiotic recombination"/>
    <property type="evidence" value="ECO:0007669"/>
    <property type="project" value="EnsemblFungi"/>
</dbReference>
<comment type="subcellular location">
    <subcellularLocation>
        <location evidence="3">Chromosome</location>
    </subcellularLocation>
    <subcellularLocation>
        <location evidence="2 17">Nucleus</location>
    </subcellularLocation>
</comment>
<organism evidence="22 23">
    <name type="scientific">Phialocephala subalpina</name>
    <dbReference type="NCBI Taxonomy" id="576137"/>
    <lineage>
        <taxon>Eukaryota</taxon>
        <taxon>Fungi</taxon>
        <taxon>Dikarya</taxon>
        <taxon>Ascomycota</taxon>
        <taxon>Pezizomycotina</taxon>
        <taxon>Leotiomycetes</taxon>
        <taxon>Helotiales</taxon>
        <taxon>Mollisiaceae</taxon>
        <taxon>Phialocephala</taxon>
        <taxon>Phialocephala fortinii species complex</taxon>
    </lineage>
</organism>
<dbReference type="OrthoDB" id="30417at2759"/>
<evidence type="ECO:0000256" key="16">
    <source>
        <dbReference type="ARBA" id="ARBA00064981"/>
    </source>
</evidence>
<keyword evidence="7" id="KW-0479">Metal-binding</keyword>